<feature type="transmembrane region" description="Helical" evidence="5">
    <location>
        <begin position="56"/>
        <end position="77"/>
    </location>
</feature>
<comment type="caution">
    <text evidence="5">Lacks conserved residue(s) required for the propagation of feature annotation.</text>
</comment>
<feature type="transmembrane region" description="Helical" evidence="5">
    <location>
        <begin position="309"/>
        <end position="327"/>
    </location>
</feature>
<feature type="transmembrane region" description="Helical" evidence="5">
    <location>
        <begin position="130"/>
        <end position="157"/>
    </location>
</feature>
<keyword evidence="7" id="KW-1185">Reference proteome</keyword>
<keyword evidence="2 5" id="KW-0812">Transmembrane</keyword>
<organism evidence="6 7">
    <name type="scientific">Lamprobacter modestohalophilus</name>
    <dbReference type="NCBI Taxonomy" id="1064514"/>
    <lineage>
        <taxon>Bacteria</taxon>
        <taxon>Pseudomonadati</taxon>
        <taxon>Pseudomonadota</taxon>
        <taxon>Gammaproteobacteria</taxon>
        <taxon>Chromatiales</taxon>
        <taxon>Chromatiaceae</taxon>
        <taxon>Lamprobacter</taxon>
    </lineage>
</organism>
<dbReference type="RefSeq" id="WP_200246459.1">
    <property type="nucleotide sequence ID" value="NZ_NRRY01000030.1"/>
</dbReference>
<feature type="transmembrane region" description="Helical" evidence="5">
    <location>
        <begin position="237"/>
        <end position="259"/>
    </location>
</feature>
<feature type="transmembrane region" description="Helical" evidence="5">
    <location>
        <begin position="196"/>
        <end position="217"/>
    </location>
</feature>
<comment type="similarity">
    <text evidence="5">Belongs to the UPF0182 family.</text>
</comment>
<dbReference type="Proteomes" id="UP001138768">
    <property type="component" value="Unassembled WGS sequence"/>
</dbReference>
<evidence type="ECO:0000256" key="4">
    <source>
        <dbReference type="ARBA" id="ARBA00023136"/>
    </source>
</evidence>
<comment type="caution">
    <text evidence="6">The sequence shown here is derived from an EMBL/GenBank/DDBJ whole genome shotgun (WGS) entry which is preliminary data.</text>
</comment>
<keyword evidence="1 5" id="KW-1003">Cell membrane</keyword>
<dbReference type="GO" id="GO:0005576">
    <property type="term" value="C:extracellular region"/>
    <property type="evidence" value="ECO:0007669"/>
    <property type="project" value="TreeGrafter"/>
</dbReference>
<evidence type="ECO:0000256" key="5">
    <source>
        <dbReference type="HAMAP-Rule" id="MF_01600"/>
    </source>
</evidence>
<sequence length="892" mass="102240">MGKKTHARRFWLLGLGVLLVLLVLVPALAAFYADTLVEFWWYQSLGLGFYFWQRLLYSYLIFGSATALFFAFFYYNFITASRLLRVRPLGSTKFVLRLRRKFKRAAPRNALVITDQAGALRDPRKGRRSWGWLIIGSRRFSVLASLILALFVAYPLYHHWESALLFLFAPPAGIADPVYGLDISLYLFGLPLFRTIVYEFLLALGILLIILSVVYYLQLRTLTKRHLFLPPGVRRHLSVIMMLIFLVAILELLIQRYLLLYRDSNTPLFFGPGYTDMTVVLPLIWASVMALIMLGTAVVFYINQRSGRLLVLISVLFFVATIGLRQWDELAQTVQDFVVEPDELARQEPYIRNNIDATLNAFDLTEVETRPYVAVVDAGPSNTEPGELELRNIPVWDRDMLIDVYRELQELRTYYRFPQVNSDRYTIAGEYQQVFVAARELDFDRLPPDSRNWVNRWFKYTHGYGAVMSPAAQVGEDTKKWFLKDIPPQSDVGVTLEQSAIYFGMQDLYDVIAPNALREISYPGKDGVVLDDYSSERGIPIYNWFRRAIFALYYRDYKLFFTQAIIPESKILIRRNVPSTIEVVTPFLELDSDPYLVITPKRLFWIVDAYTLSDLYPYAEPVNRGLGTDPDSSMVSPIDKEFNYIRNSVKIVVDAYNGDMTYYLADPNDPIARAYQRMYPGLIKEMDAFPAALRAHIRYPRDLFVTQMQVYAKYHQTDPGAFYGQEDRWMFPSVSREGQVQTLLPYYVTLNLIDPARFEHLLLAPMNPEGRENMRAIGLVSSDGDNYGRIMVYSFPTGALIHGPSQIDALIDQDSDIAEQFTLWGRGGAEIHRGKLILIMVNGVITYVQPVYLKSAGNVAIPQLKRVIVSQNGKVAMEPSLEAAFAALSRKE</sequence>
<evidence type="ECO:0000256" key="2">
    <source>
        <dbReference type="ARBA" id="ARBA00022692"/>
    </source>
</evidence>
<dbReference type="Pfam" id="PF03699">
    <property type="entry name" value="UPF0182"/>
    <property type="match status" value="1"/>
</dbReference>
<dbReference type="HAMAP" id="MF_01600">
    <property type="entry name" value="UPF0182"/>
    <property type="match status" value="1"/>
</dbReference>
<keyword evidence="4 5" id="KW-0472">Membrane</keyword>
<evidence type="ECO:0000313" key="6">
    <source>
        <dbReference type="EMBL" id="MBK1620040.1"/>
    </source>
</evidence>
<comment type="subcellular location">
    <subcellularLocation>
        <location evidence="5">Cell membrane</location>
        <topology evidence="5">Multi-pass membrane protein</topology>
    </subcellularLocation>
</comment>
<keyword evidence="3 5" id="KW-1133">Transmembrane helix</keyword>
<dbReference type="GO" id="GO:0005886">
    <property type="term" value="C:plasma membrane"/>
    <property type="evidence" value="ECO:0007669"/>
    <property type="project" value="UniProtKB-SubCell"/>
</dbReference>
<protein>
    <recommendedName>
        <fullName evidence="5">UPF0182 protein CKO42_16645</fullName>
    </recommendedName>
</protein>
<dbReference type="InterPro" id="IPR005372">
    <property type="entry name" value="UPF0182"/>
</dbReference>
<proteinExistence type="inferred from homology"/>
<name>A0A9X1B509_9GAMM</name>
<dbReference type="EMBL" id="NRRY01000030">
    <property type="protein sequence ID" value="MBK1620040.1"/>
    <property type="molecule type" value="Genomic_DNA"/>
</dbReference>
<evidence type="ECO:0000256" key="3">
    <source>
        <dbReference type="ARBA" id="ARBA00022989"/>
    </source>
</evidence>
<dbReference type="PANTHER" id="PTHR39344:SF1">
    <property type="entry name" value="UPF0182 PROTEIN SLL1060"/>
    <property type="match status" value="1"/>
</dbReference>
<dbReference type="PANTHER" id="PTHR39344">
    <property type="entry name" value="UPF0182 PROTEIN SLL1060"/>
    <property type="match status" value="1"/>
</dbReference>
<accession>A0A9X1B509</accession>
<evidence type="ECO:0000256" key="1">
    <source>
        <dbReference type="ARBA" id="ARBA00022475"/>
    </source>
</evidence>
<feature type="transmembrane region" description="Helical" evidence="5">
    <location>
        <begin position="279"/>
        <end position="302"/>
    </location>
</feature>
<reference evidence="6 7" key="1">
    <citation type="journal article" date="2020" name="Microorganisms">
        <title>Osmotic Adaptation and Compatible Solute Biosynthesis of Phototrophic Bacteria as Revealed from Genome Analyses.</title>
        <authorList>
            <person name="Imhoff J.F."/>
            <person name="Rahn T."/>
            <person name="Kunzel S."/>
            <person name="Keller A."/>
            <person name="Neulinger S.C."/>
        </authorList>
    </citation>
    <scope>NUCLEOTIDE SEQUENCE [LARGE SCALE GENOMIC DNA]</scope>
    <source>
        <strain evidence="6 7">DSM 25653</strain>
    </source>
</reference>
<gene>
    <name evidence="6" type="ORF">CKO42_16645</name>
</gene>
<dbReference type="AlphaFoldDB" id="A0A9X1B509"/>
<evidence type="ECO:0000313" key="7">
    <source>
        <dbReference type="Proteomes" id="UP001138768"/>
    </source>
</evidence>